<protein>
    <submittedName>
        <fullName evidence="2">DUF1289 domain-containing protein</fullName>
    </submittedName>
</protein>
<organism evidence="2 3">
    <name type="scientific">Billgrantia ethanolica</name>
    <dbReference type="NCBI Taxonomy" id="2733486"/>
    <lineage>
        <taxon>Bacteria</taxon>
        <taxon>Pseudomonadati</taxon>
        <taxon>Pseudomonadota</taxon>
        <taxon>Gammaproteobacteria</taxon>
        <taxon>Oceanospirillales</taxon>
        <taxon>Halomonadaceae</taxon>
        <taxon>Billgrantia</taxon>
    </lineage>
</organism>
<sequence>MCARIASPCVGLCSTTLGDPICRGCQRTDSEIGEWMALTAEQRSLRMAQLDSLRERVAGRFLQVDDEAMLEAQLRRYRIRFRPEQPPLSRAVELLRVGRDRIRDLSRYGLKPLECVAGLSAAELYARLGERLLEAAGEREASSRSSPLPHDSHDQEYRA</sequence>
<dbReference type="Proteomes" id="UP001320168">
    <property type="component" value="Unassembled WGS sequence"/>
</dbReference>
<evidence type="ECO:0000313" key="2">
    <source>
        <dbReference type="EMBL" id="MCE8001810.1"/>
    </source>
</evidence>
<gene>
    <name evidence="2" type="ORF">HOP53_03060</name>
</gene>
<feature type="region of interest" description="Disordered" evidence="1">
    <location>
        <begin position="136"/>
        <end position="159"/>
    </location>
</feature>
<dbReference type="PANTHER" id="PTHR35175:SF1">
    <property type="entry name" value="OXIDOREDUCTASE"/>
    <property type="match status" value="1"/>
</dbReference>
<comment type="caution">
    <text evidence="2">The sequence shown here is derived from an EMBL/GenBank/DDBJ whole genome shotgun (WGS) entry which is preliminary data.</text>
</comment>
<dbReference type="Pfam" id="PF06945">
    <property type="entry name" value="DUF1289"/>
    <property type="match status" value="1"/>
</dbReference>
<accession>A0ABS8ZZL3</accession>
<dbReference type="InterPro" id="IPR010710">
    <property type="entry name" value="DUF1289"/>
</dbReference>
<keyword evidence="3" id="KW-1185">Reference proteome</keyword>
<dbReference type="RefSeq" id="WP_267955203.1">
    <property type="nucleotide sequence ID" value="NZ_JABFTX010000001.1"/>
</dbReference>
<evidence type="ECO:0000313" key="3">
    <source>
        <dbReference type="Proteomes" id="UP001320168"/>
    </source>
</evidence>
<dbReference type="PANTHER" id="PTHR35175">
    <property type="entry name" value="DUF1289 DOMAIN-CONTAINING PROTEIN"/>
    <property type="match status" value="1"/>
</dbReference>
<proteinExistence type="predicted"/>
<reference evidence="2 3" key="1">
    <citation type="journal article" date="2021" name="Front. Microbiol.">
        <title>Aerobic Denitrification and Heterotrophic Sulfur Oxidation in the Genus Halomonas Revealed by Six Novel Species Characterizations and Genome-Based Analysis.</title>
        <authorList>
            <person name="Wang L."/>
            <person name="Shao Z."/>
        </authorList>
    </citation>
    <scope>NUCLEOTIDE SEQUENCE [LARGE SCALE GENOMIC DNA]</scope>
    <source>
        <strain evidence="2 3">MCCC 1A11081</strain>
    </source>
</reference>
<evidence type="ECO:0000256" key="1">
    <source>
        <dbReference type="SAM" id="MobiDB-lite"/>
    </source>
</evidence>
<name>A0ABS8ZZL3_9GAMM</name>
<dbReference type="EMBL" id="JABFTX010000001">
    <property type="protein sequence ID" value="MCE8001810.1"/>
    <property type="molecule type" value="Genomic_DNA"/>
</dbReference>
<feature type="compositionally biased region" description="Basic and acidic residues" evidence="1">
    <location>
        <begin position="150"/>
        <end position="159"/>
    </location>
</feature>